<dbReference type="PROSITE" id="PS51545">
    <property type="entry name" value="PIK_HELICAL"/>
    <property type="match status" value="1"/>
</dbReference>
<dbReference type="SUPFAM" id="SSF64268">
    <property type="entry name" value="PX domain"/>
    <property type="match status" value="1"/>
</dbReference>
<dbReference type="InterPro" id="IPR029071">
    <property type="entry name" value="Ubiquitin-like_domsf"/>
</dbReference>
<dbReference type="PANTHER" id="PTHR10048:SF14">
    <property type="entry name" value="LD28067P"/>
    <property type="match status" value="1"/>
</dbReference>
<reference evidence="15 16" key="1">
    <citation type="journal article" date="2017" name="PLoS Biol.">
        <title>The sea cucumber genome provides insights into morphological evolution and visceral regeneration.</title>
        <authorList>
            <person name="Zhang X."/>
            <person name="Sun L."/>
            <person name="Yuan J."/>
            <person name="Sun Y."/>
            <person name="Gao Y."/>
            <person name="Zhang L."/>
            <person name="Li S."/>
            <person name="Dai H."/>
            <person name="Hamel J.F."/>
            <person name="Liu C."/>
            <person name="Yu Y."/>
            <person name="Liu S."/>
            <person name="Lin W."/>
            <person name="Guo K."/>
            <person name="Jin S."/>
            <person name="Xu P."/>
            <person name="Storey K.B."/>
            <person name="Huan P."/>
            <person name="Zhang T."/>
            <person name="Zhou Y."/>
            <person name="Zhang J."/>
            <person name="Lin C."/>
            <person name="Li X."/>
            <person name="Xing L."/>
            <person name="Huo D."/>
            <person name="Sun M."/>
            <person name="Wang L."/>
            <person name="Mercier A."/>
            <person name="Li F."/>
            <person name="Yang H."/>
            <person name="Xiang J."/>
        </authorList>
    </citation>
    <scope>NUCLEOTIDE SEQUENCE [LARGE SCALE GENOMIC DNA]</scope>
    <source>
        <strain evidence="15">Shaxun</strain>
        <tissue evidence="15">Muscle</tissue>
    </source>
</reference>
<feature type="domain" description="PIK helical" evidence="12">
    <location>
        <begin position="448"/>
        <end position="624"/>
    </location>
</feature>
<dbReference type="SUPFAM" id="SSF56112">
    <property type="entry name" value="Protein kinase-like (PK-like)"/>
    <property type="match status" value="1"/>
</dbReference>
<dbReference type="PROSITE" id="PS50290">
    <property type="entry name" value="PI3_4_KINASE_3"/>
    <property type="match status" value="1"/>
</dbReference>
<dbReference type="FunFam" id="1.10.1070.11:FF:000003">
    <property type="entry name" value="Phosphatidylinositol 4-phosphate 3-kinase C2 domain-containing subunit beta"/>
    <property type="match status" value="1"/>
</dbReference>
<evidence type="ECO:0000256" key="5">
    <source>
        <dbReference type="ARBA" id="ARBA00023098"/>
    </source>
</evidence>
<dbReference type="GO" id="GO:0005942">
    <property type="term" value="C:phosphatidylinositol 3-kinase complex"/>
    <property type="evidence" value="ECO:0007669"/>
    <property type="project" value="TreeGrafter"/>
</dbReference>
<comment type="similarity">
    <text evidence="8">Belongs to the PI3/PI4-kinase family.</text>
</comment>
<dbReference type="PROSITE" id="PS50004">
    <property type="entry name" value="C2"/>
    <property type="match status" value="1"/>
</dbReference>
<evidence type="ECO:0000256" key="4">
    <source>
        <dbReference type="ARBA" id="ARBA00022840"/>
    </source>
</evidence>
<dbReference type="InterPro" id="IPR016024">
    <property type="entry name" value="ARM-type_fold"/>
</dbReference>
<dbReference type="GO" id="GO:0043491">
    <property type="term" value="P:phosphatidylinositol 3-kinase/protein kinase B signal transduction"/>
    <property type="evidence" value="ECO:0007669"/>
    <property type="project" value="TreeGrafter"/>
</dbReference>
<dbReference type="PROSITE" id="PS51546">
    <property type="entry name" value="PI3K_RBD"/>
    <property type="match status" value="1"/>
</dbReference>
<name>A0A2G8L835_STIJA</name>
<evidence type="ECO:0000256" key="2">
    <source>
        <dbReference type="ARBA" id="ARBA00022741"/>
    </source>
</evidence>
<dbReference type="SMART" id="SM00146">
    <property type="entry name" value="PI3Kc"/>
    <property type="match status" value="1"/>
</dbReference>
<comment type="catalytic activity">
    <reaction evidence="6">
        <text>a 1,2-diacyl-sn-glycero-3-phospho-(1D-myo-inositol) + ATP = a 1,2-diacyl-sn-glycero-3-phospho-(1D-myo-inositol-3-phosphate) + ADP + H(+)</text>
        <dbReference type="Rhea" id="RHEA:12709"/>
        <dbReference type="ChEBI" id="CHEBI:15378"/>
        <dbReference type="ChEBI" id="CHEBI:30616"/>
        <dbReference type="ChEBI" id="CHEBI:57880"/>
        <dbReference type="ChEBI" id="CHEBI:58088"/>
        <dbReference type="ChEBI" id="CHEBI:456216"/>
        <dbReference type="EC" id="2.7.1.137"/>
    </reaction>
    <physiologicalReaction direction="left-to-right" evidence="6">
        <dbReference type="Rhea" id="RHEA:12710"/>
    </physiologicalReaction>
</comment>
<keyword evidence="4" id="KW-0067">ATP-binding</keyword>
<dbReference type="InterPro" id="IPR036871">
    <property type="entry name" value="PX_dom_sf"/>
</dbReference>
<dbReference type="AlphaFoldDB" id="A0A2G8L835"/>
<dbReference type="EMBL" id="MRZV01000176">
    <property type="protein sequence ID" value="PIK56433.1"/>
    <property type="molecule type" value="Genomic_DNA"/>
</dbReference>
<dbReference type="InterPro" id="IPR036940">
    <property type="entry name" value="PI3/4_kinase_cat_sf"/>
</dbReference>
<dbReference type="InterPro" id="IPR000403">
    <property type="entry name" value="PI3/4_kinase_cat_dom"/>
</dbReference>
<dbReference type="OrthoDB" id="67688at2759"/>
<dbReference type="PROSITE" id="PS51547">
    <property type="entry name" value="C2_PI3K"/>
    <property type="match status" value="1"/>
</dbReference>
<dbReference type="SMART" id="SM00142">
    <property type="entry name" value="PI3K_C2"/>
    <property type="match status" value="1"/>
</dbReference>
<dbReference type="InterPro" id="IPR011009">
    <property type="entry name" value="Kinase-like_dom_sf"/>
</dbReference>
<dbReference type="InterPro" id="IPR018936">
    <property type="entry name" value="PI3/4_kinase_CS"/>
</dbReference>
<evidence type="ECO:0000259" key="13">
    <source>
        <dbReference type="PROSITE" id="PS51546"/>
    </source>
</evidence>
<dbReference type="Pfam" id="PF00794">
    <property type="entry name" value="PI3K_rbd"/>
    <property type="match status" value="1"/>
</dbReference>
<dbReference type="Pfam" id="PF00792">
    <property type="entry name" value="PI3K_C2"/>
    <property type="match status" value="1"/>
</dbReference>
<dbReference type="Gene3D" id="3.30.1520.10">
    <property type="entry name" value="Phox-like domain"/>
    <property type="match status" value="1"/>
</dbReference>
<keyword evidence="3" id="KW-0418">Kinase</keyword>
<feature type="domain" description="C2 PI3K-type" evidence="14">
    <location>
        <begin position="281"/>
        <end position="432"/>
    </location>
</feature>
<dbReference type="GO" id="GO:0035005">
    <property type="term" value="F:1-phosphatidylinositol-4-phosphate 3-kinase activity"/>
    <property type="evidence" value="ECO:0007669"/>
    <property type="project" value="UniProtKB-EC"/>
</dbReference>
<feature type="compositionally biased region" description="Basic and acidic residues" evidence="9">
    <location>
        <begin position="1076"/>
        <end position="1097"/>
    </location>
</feature>
<gene>
    <name evidence="15" type="ORF">BSL78_06677</name>
</gene>
<evidence type="ECO:0000256" key="9">
    <source>
        <dbReference type="SAM" id="MobiDB-lite"/>
    </source>
</evidence>
<dbReference type="Pfam" id="PF00613">
    <property type="entry name" value="PI3Ka"/>
    <property type="match status" value="1"/>
</dbReference>
<dbReference type="InterPro" id="IPR042236">
    <property type="entry name" value="PI3K_accessory_sf"/>
</dbReference>
<keyword evidence="16" id="KW-1185">Reference proteome</keyword>
<evidence type="ECO:0000256" key="6">
    <source>
        <dbReference type="ARBA" id="ARBA00023985"/>
    </source>
</evidence>
<keyword evidence="1" id="KW-0808">Transferase</keyword>
<comment type="caution">
    <text evidence="15">The sequence shown here is derived from an EMBL/GenBank/DDBJ whole genome shotgun (WGS) entry which is preliminary data.</text>
</comment>
<feature type="domain" description="PI3K/PI4K catalytic" evidence="11">
    <location>
        <begin position="667"/>
        <end position="938"/>
    </location>
</feature>
<dbReference type="GO" id="GO:0016303">
    <property type="term" value="F:1-phosphatidylinositol-3-kinase activity"/>
    <property type="evidence" value="ECO:0007669"/>
    <property type="project" value="UniProtKB-EC"/>
</dbReference>
<dbReference type="Gene3D" id="1.25.40.70">
    <property type="entry name" value="Phosphatidylinositol 3-kinase, accessory domain (PIK)"/>
    <property type="match status" value="1"/>
</dbReference>
<dbReference type="SUPFAM" id="SSF49562">
    <property type="entry name" value="C2 domain (Calcium/lipid-binding domain, CaLB)"/>
    <property type="match status" value="2"/>
</dbReference>
<dbReference type="InterPro" id="IPR000341">
    <property type="entry name" value="PI3K_Ras-bd_dom"/>
</dbReference>
<protein>
    <submittedName>
        <fullName evidence="15">Uncharacterized protein</fullName>
    </submittedName>
</protein>
<evidence type="ECO:0000256" key="1">
    <source>
        <dbReference type="ARBA" id="ARBA00022679"/>
    </source>
</evidence>
<dbReference type="Gene3D" id="3.30.1010.10">
    <property type="entry name" value="Phosphatidylinositol 3-kinase Catalytic Subunit, Chain A, domain 4"/>
    <property type="match status" value="1"/>
</dbReference>
<evidence type="ECO:0000313" key="15">
    <source>
        <dbReference type="EMBL" id="PIK56433.1"/>
    </source>
</evidence>
<evidence type="ECO:0000256" key="3">
    <source>
        <dbReference type="ARBA" id="ARBA00022777"/>
    </source>
</evidence>
<dbReference type="Gene3D" id="3.10.20.90">
    <property type="entry name" value="Phosphatidylinositol 3-kinase Catalytic Subunit, Chain A, domain 1"/>
    <property type="match status" value="1"/>
</dbReference>
<dbReference type="PROSITE" id="PS00916">
    <property type="entry name" value="PI3_4_KINASE_2"/>
    <property type="match status" value="1"/>
</dbReference>
<evidence type="ECO:0000313" key="16">
    <source>
        <dbReference type="Proteomes" id="UP000230750"/>
    </source>
</evidence>
<evidence type="ECO:0000256" key="8">
    <source>
        <dbReference type="PROSITE-ProRule" id="PRU00880"/>
    </source>
</evidence>
<dbReference type="SUPFAM" id="SSF48371">
    <property type="entry name" value="ARM repeat"/>
    <property type="match status" value="1"/>
</dbReference>
<feature type="domain" description="PI3K-RBD" evidence="13">
    <location>
        <begin position="42"/>
        <end position="130"/>
    </location>
</feature>
<evidence type="ECO:0000256" key="7">
    <source>
        <dbReference type="ARBA" id="ARBA00029297"/>
    </source>
</evidence>
<dbReference type="PANTHER" id="PTHR10048">
    <property type="entry name" value="PHOSPHATIDYLINOSITOL KINASE"/>
    <property type="match status" value="1"/>
</dbReference>
<proteinExistence type="inferred from homology"/>
<dbReference type="Gene3D" id="1.10.1070.11">
    <property type="entry name" value="Phosphatidylinositol 3-/4-kinase, catalytic domain"/>
    <property type="match status" value="1"/>
</dbReference>
<dbReference type="SUPFAM" id="SSF54236">
    <property type="entry name" value="Ubiquitin-like"/>
    <property type="match status" value="1"/>
</dbReference>
<dbReference type="STRING" id="307972.A0A2G8L835"/>
<accession>A0A2G8L835</accession>
<evidence type="ECO:0000259" key="11">
    <source>
        <dbReference type="PROSITE" id="PS50290"/>
    </source>
</evidence>
<dbReference type="GO" id="GO:0005524">
    <property type="term" value="F:ATP binding"/>
    <property type="evidence" value="ECO:0007669"/>
    <property type="project" value="UniProtKB-KW"/>
</dbReference>
<feature type="domain" description="C2" evidence="10">
    <location>
        <begin position="1104"/>
        <end position="1230"/>
    </location>
</feature>
<keyword evidence="2" id="KW-0547">Nucleotide-binding</keyword>
<dbReference type="SMART" id="SM00312">
    <property type="entry name" value="PX"/>
    <property type="match status" value="1"/>
</dbReference>
<evidence type="ECO:0000259" key="12">
    <source>
        <dbReference type="PROSITE" id="PS51545"/>
    </source>
</evidence>
<dbReference type="InterPro" id="IPR002420">
    <property type="entry name" value="PI3K-type_C2_dom"/>
</dbReference>
<sequence>MISSFFPFLLRIRREYDHVDQVTNPGHIVASVYSKALKEDFETSVKIVLYSPGSKEKPVMFTCDVNTSVQHIIIQALCYTAEETSTATRKVWSQNPGRSEYLLNDMVLGHLEYVQEKRKFDQDVELVLIAQEEISVALARRLEVRKSTSLPEKCIKYSEIGVVWGQICLAVWQGLDVLIDNFTSQSDKVFVALNAQHEVLIEPLVQSVKAICTTLAKVETNSISQAIQKLEVNITKTAVEGLTKAVFEFIDSYCQAFDTDFNKLQNDRKPAKDGVKDITTRGKRLSVRLDSVHRLPRAWKTSYDEFTVKLQLFYSGQPLHPLPLESWPTKITTGFFDRLTFAHVVELPYPISQLPREARLCFTLYGTASNPPEKVCLGWVVVPLFNYQSVLTSGTHLLGLWPNGNANPIGTCASNLLSMDSVILQVDFLRFKDELVFPSIEPMGAFNIRDFRELDKEDQNRLKEMLVKGSISRMEQGDSAFLWAKRHYCHQFRGALPQILGAAPTWDWASLPEIYSLLSSWPPLEPLQAMQLLHPRFADQEIRYKAVKWMHLLQDDELCNFLPQLVQALKYESYHNSALVTFLLRRSLSSIRIAHYLFWYLQDTLQDEQFRQRAQLILGALLAICGNALCTELQKQMSLMEKLKQVADRIKGVKDVGRLPMLHKALDDLPNDLTRGVRLPTSPTLEVNGFKTQVGEDMRQDMLTMQMIRIMDKLWLSEGLDLRMVVFRCMPTGPGCGLVELVPNSETLRKIQVEHGVTGSFKDKPLALWLQKHNPTELEYEKAVENFTYSCAGYCVATYVLGVGDRHNDNIMITKTGHTFHVDFGKFLGNLQMFGNIKRDRTPFVLSSDMAYVINGGDKPTSRFQEFVDLCCEAFNLVRKHAHVFLNLFGLMLNTGISQLSTTEDLKYVLDALRPEATDAEATTMFTRFIEASLGSRATQINFFFHNLAQRNFSASSSTELSFAPKRYSLETDGKIKSATIFGIQKRYEDEKYYVYIIRIVREGQSDDLPSFIFRRYSEVVELHQKLGILYPHVKLPSLTGHKAVGRTHIKQVAEKGKQTRRCDLVYTFFHPSLRDEKDSGQAKQGEKVKGEEKQTNEVEQGQIGGQVKLSIYYQKNALFIVVSHAKDLPTRGGSLPDPYVKTYLIPDPYKSTKKKDQSDQKDQQSNLQRSVMLSKKIMYKVSKEEAERRTVRLTIWNSDLLKEHPYMAEWTSSYVNLTCPPKRPPDGFFSGSYLRTADSGDVNRHRLYIYICLSACLVS</sequence>
<dbReference type="InterPro" id="IPR001263">
    <property type="entry name" value="PI3K_accessory_dom"/>
</dbReference>
<dbReference type="GO" id="GO:0005737">
    <property type="term" value="C:cytoplasm"/>
    <property type="evidence" value="ECO:0007669"/>
    <property type="project" value="TreeGrafter"/>
</dbReference>
<dbReference type="InterPro" id="IPR015433">
    <property type="entry name" value="PI3/4_kinase"/>
</dbReference>
<dbReference type="GO" id="GO:0048015">
    <property type="term" value="P:phosphatidylinositol-mediated signaling"/>
    <property type="evidence" value="ECO:0007669"/>
    <property type="project" value="TreeGrafter"/>
</dbReference>
<evidence type="ECO:0000259" key="14">
    <source>
        <dbReference type="PROSITE" id="PS51547"/>
    </source>
</evidence>
<dbReference type="Gene3D" id="2.60.40.150">
    <property type="entry name" value="C2 domain"/>
    <property type="match status" value="2"/>
</dbReference>
<keyword evidence="5" id="KW-0443">Lipid metabolism</keyword>
<dbReference type="GO" id="GO:0016477">
    <property type="term" value="P:cell migration"/>
    <property type="evidence" value="ECO:0007669"/>
    <property type="project" value="TreeGrafter"/>
</dbReference>
<feature type="region of interest" description="Disordered" evidence="9">
    <location>
        <begin position="1076"/>
        <end position="1100"/>
    </location>
</feature>
<dbReference type="SMART" id="SM00145">
    <property type="entry name" value="PI3Ka"/>
    <property type="match status" value="1"/>
</dbReference>
<dbReference type="Pfam" id="PF00454">
    <property type="entry name" value="PI3_PI4_kinase"/>
    <property type="match status" value="1"/>
</dbReference>
<dbReference type="InterPro" id="IPR001683">
    <property type="entry name" value="PX_dom"/>
</dbReference>
<evidence type="ECO:0000259" key="10">
    <source>
        <dbReference type="PROSITE" id="PS50004"/>
    </source>
</evidence>
<dbReference type="GO" id="GO:0005886">
    <property type="term" value="C:plasma membrane"/>
    <property type="evidence" value="ECO:0007669"/>
    <property type="project" value="TreeGrafter"/>
</dbReference>
<dbReference type="GO" id="GO:0035091">
    <property type="term" value="F:phosphatidylinositol binding"/>
    <property type="evidence" value="ECO:0007669"/>
    <property type="project" value="InterPro"/>
</dbReference>
<dbReference type="Pfam" id="PF00168">
    <property type="entry name" value="C2"/>
    <property type="match status" value="1"/>
</dbReference>
<dbReference type="InterPro" id="IPR035892">
    <property type="entry name" value="C2_domain_sf"/>
</dbReference>
<dbReference type="Proteomes" id="UP000230750">
    <property type="component" value="Unassembled WGS sequence"/>
</dbReference>
<dbReference type="InterPro" id="IPR000008">
    <property type="entry name" value="C2_dom"/>
</dbReference>
<dbReference type="CDD" id="cd04012">
    <property type="entry name" value="C2A_PI3K_class_II"/>
    <property type="match status" value="1"/>
</dbReference>
<comment type="catalytic activity">
    <reaction evidence="7">
        <text>a 1,2-diacyl-sn-glycero-3-phospho-(1D-myo-inositol 4-phosphate) + ATP = a 1,2-diacyl-sn-glycero-3-phospho-(1D-myo-inositol-3,4-bisphosphate) + ADP + H(+)</text>
        <dbReference type="Rhea" id="RHEA:18373"/>
        <dbReference type="ChEBI" id="CHEBI:15378"/>
        <dbReference type="ChEBI" id="CHEBI:30616"/>
        <dbReference type="ChEBI" id="CHEBI:57658"/>
        <dbReference type="ChEBI" id="CHEBI:58178"/>
        <dbReference type="ChEBI" id="CHEBI:456216"/>
        <dbReference type="EC" id="2.7.1.154"/>
    </reaction>
    <physiologicalReaction direction="left-to-right" evidence="7">
        <dbReference type="Rhea" id="RHEA:18374"/>
    </physiologicalReaction>
</comment>
<organism evidence="15 16">
    <name type="scientific">Stichopus japonicus</name>
    <name type="common">Sea cucumber</name>
    <dbReference type="NCBI Taxonomy" id="307972"/>
    <lineage>
        <taxon>Eukaryota</taxon>
        <taxon>Metazoa</taxon>
        <taxon>Echinodermata</taxon>
        <taxon>Eleutherozoa</taxon>
        <taxon>Echinozoa</taxon>
        <taxon>Holothuroidea</taxon>
        <taxon>Aspidochirotacea</taxon>
        <taxon>Aspidochirotida</taxon>
        <taxon>Stichopodidae</taxon>
        <taxon>Apostichopus</taxon>
    </lineage>
</organism>